<feature type="transmembrane region" description="Helical" evidence="6">
    <location>
        <begin position="299"/>
        <end position="325"/>
    </location>
</feature>
<comment type="caution">
    <text evidence="7">The sequence shown here is derived from an EMBL/GenBank/DDBJ whole genome shotgun (WGS) entry which is preliminary data.</text>
</comment>
<dbReference type="Pfam" id="PF01594">
    <property type="entry name" value="AI-2E_transport"/>
    <property type="match status" value="1"/>
</dbReference>
<evidence type="ECO:0000256" key="2">
    <source>
        <dbReference type="ARBA" id="ARBA00009773"/>
    </source>
</evidence>
<feature type="transmembrane region" description="Helical" evidence="6">
    <location>
        <begin position="223"/>
        <end position="246"/>
    </location>
</feature>
<organism evidence="7 8">
    <name type="scientific">OM182 bacterium BACL3 MAG-120924-bin41</name>
    <dbReference type="NCBI Taxonomy" id="1655632"/>
    <lineage>
        <taxon>Bacteria</taxon>
        <taxon>Pseudomonadati</taxon>
        <taxon>Pseudomonadota</taxon>
        <taxon>Gammaproteobacteria</taxon>
        <taxon>OMG group</taxon>
        <taxon>OM182 clade</taxon>
    </lineage>
</organism>
<dbReference type="PANTHER" id="PTHR21716">
    <property type="entry name" value="TRANSMEMBRANE PROTEIN"/>
    <property type="match status" value="1"/>
</dbReference>
<reference evidence="7 8" key="1">
    <citation type="submission" date="2015-10" db="EMBL/GenBank/DDBJ databases">
        <title>Metagenome-Assembled Genomes uncover a global brackish microbiome.</title>
        <authorList>
            <person name="Hugerth L.W."/>
            <person name="Larsson J."/>
            <person name="Alneberg J."/>
            <person name="Lindh M.V."/>
            <person name="Legrand C."/>
            <person name="Pinhassi J."/>
            <person name="Andersson A.F."/>
        </authorList>
    </citation>
    <scope>NUCLEOTIDE SEQUENCE [LARGE SCALE GENOMIC DNA]</scope>
    <source>
        <strain evidence="7">BACL3 MAG-120924-bin41</strain>
    </source>
</reference>
<evidence type="ECO:0000256" key="4">
    <source>
        <dbReference type="ARBA" id="ARBA00022989"/>
    </source>
</evidence>
<dbReference type="InterPro" id="IPR002549">
    <property type="entry name" value="AI-2E-like"/>
</dbReference>
<accession>A0A0R2X2L3</accession>
<evidence type="ECO:0000256" key="6">
    <source>
        <dbReference type="SAM" id="Phobius"/>
    </source>
</evidence>
<comment type="similarity">
    <text evidence="2">Belongs to the autoinducer-2 exporter (AI-2E) (TC 2.A.86) family.</text>
</comment>
<name>A0A0R2X2L3_9GAMM</name>
<feature type="transmembrane region" description="Helical" evidence="6">
    <location>
        <begin position="258"/>
        <end position="279"/>
    </location>
</feature>
<keyword evidence="3 6" id="KW-0812">Transmembrane</keyword>
<evidence type="ECO:0000256" key="5">
    <source>
        <dbReference type="ARBA" id="ARBA00023136"/>
    </source>
</evidence>
<protein>
    <recommendedName>
        <fullName evidence="9">Permease</fullName>
    </recommendedName>
</protein>
<evidence type="ECO:0000313" key="7">
    <source>
        <dbReference type="EMBL" id="KRP28908.1"/>
    </source>
</evidence>
<feature type="transmembrane region" description="Helical" evidence="6">
    <location>
        <begin position="196"/>
        <end position="217"/>
    </location>
</feature>
<comment type="subcellular location">
    <subcellularLocation>
        <location evidence="1">Membrane</location>
        <topology evidence="1">Multi-pass membrane protein</topology>
    </subcellularLocation>
</comment>
<gene>
    <name evidence="7" type="ORF">ABS30_04545</name>
</gene>
<keyword evidence="4 6" id="KW-1133">Transmembrane helix</keyword>
<evidence type="ECO:0008006" key="9">
    <source>
        <dbReference type="Google" id="ProtNLM"/>
    </source>
</evidence>
<feature type="transmembrane region" description="Helical" evidence="6">
    <location>
        <begin position="60"/>
        <end position="81"/>
    </location>
</feature>
<dbReference type="GO" id="GO:0016020">
    <property type="term" value="C:membrane"/>
    <property type="evidence" value="ECO:0007669"/>
    <property type="project" value="UniProtKB-SubCell"/>
</dbReference>
<feature type="transmembrane region" description="Helical" evidence="6">
    <location>
        <begin position="6"/>
        <end position="39"/>
    </location>
</feature>
<dbReference type="AlphaFoldDB" id="A0A0R2X2L3"/>
<feature type="transmembrane region" description="Helical" evidence="6">
    <location>
        <begin position="132"/>
        <end position="159"/>
    </location>
</feature>
<evidence type="ECO:0000256" key="3">
    <source>
        <dbReference type="ARBA" id="ARBA00022692"/>
    </source>
</evidence>
<keyword evidence="5 6" id="KW-0472">Membrane</keyword>
<proteinExistence type="inferred from homology"/>
<dbReference type="Proteomes" id="UP000052138">
    <property type="component" value="Unassembled WGS sequence"/>
</dbReference>
<dbReference type="EMBL" id="LIDJ01000104">
    <property type="protein sequence ID" value="KRP28908.1"/>
    <property type="molecule type" value="Genomic_DNA"/>
</dbReference>
<evidence type="ECO:0000256" key="1">
    <source>
        <dbReference type="ARBA" id="ARBA00004141"/>
    </source>
</evidence>
<evidence type="ECO:0000313" key="8">
    <source>
        <dbReference type="Proteomes" id="UP000052138"/>
    </source>
</evidence>
<sequence>MKIPSFAMTLLAVVLVFYLLIVGEALLLPLVIAIAIWYLINTLAAMFGRLQLKERELPRSVCLGLSFLTFALTLWGIGGFLGGRLEEVMQVIPVYQVNLTTRLENLPFLDMAAYQERGLMQMVTEWIDLPAYAASIASSFAGILASGGLISIYVLFLFLEQGRFDDKISALFGAGGQEGDVRKIIDRVRNDIQKYISIKMFTSSLTGLLSYLFLRAVDVDFAGVWGLVIFLLNFIPTVGSIIATIFPAMIALAQSDGYSLFLLVLAGIGILQIGIGNILEPRLMGSSFNLSPIVILLNLGLWGYIWGIPGMFLCVPFLIILTIILSHFPQTRYISVILSSDGKLRVPADEVIDDFEFKPNMAALLGRDKSEGSESNGVKAGNDE</sequence>
<dbReference type="GO" id="GO:0055085">
    <property type="term" value="P:transmembrane transport"/>
    <property type="evidence" value="ECO:0007669"/>
    <property type="project" value="TreeGrafter"/>
</dbReference>
<dbReference type="PANTHER" id="PTHR21716:SF64">
    <property type="entry name" value="AI-2 TRANSPORT PROTEIN TQSA"/>
    <property type="match status" value="1"/>
</dbReference>